<dbReference type="CDD" id="cd21749">
    <property type="entry name" value="ZnB-Zn_EMF2-like"/>
    <property type="match status" value="2"/>
</dbReference>
<dbReference type="Pfam" id="PF23320">
    <property type="entry name" value="Zn_SUZ12"/>
    <property type="match status" value="2"/>
</dbReference>
<sequence length="974" mass="109685">MIDQMDMEHFRAHMSDEEKIAAEESLKATYCPPVEFYIFFQRRAIKNPLFLQRSLNYKIEAKHQRRIQMTLFLPGSKDAAGVETQELFPLFIMLASLVSSKTTAKSSAIYKFSRTCILTGDDGVSQPQANFLLPRMDRLALDAKSGSLVILFISFAGAQNSQSGIDSSKIHSGNIGGHCLWSKIPLESLYSSWKEYPNMDLGEKATSVSLVEMQPCFLQLMSMSEKFVEIQVPSNPLTSSSPQQVQVTISAQEVGATENPPYRSSFSFNDFPASSVVLPIHRLRKGQVAFNYSYYNNKLQKTEVTGDFTCPFCLVKCASFKGLECHMPSTHDLFNFEFWVNEKYPAVNVSLKSEVTFTETNKGDPNARLEPYPFSSMKSSRRKQKTPARNPRPRPIKTDDAADSVKSEKSQIPPGGAESSSQTVPPGMGPADLQMMNMWNSFMKKHRVITGGCIACGCEAFSKLHGPFLVRNLDLLCCSRWIDQMHNEYFCAHMSEEEKIAAEESFKAYINPTELYMKLQDRAKKNPLFLQRSLSYKIEAKHQRRIQMTVSLSDTIETQKLFPLFVFLARLVSPEPTAEYSAVYKFSRTCSIPGVDGKANFLLAEMDRLALKAGSVDLLFISFAGEQNFDSSKIRSGNIGGHCFLNKIPLETLYSSWQKYPNMDLGEKAISVSLVEMEPYFLQLKFIMSEQCVEIQVPSNPLTSSSPQQVQVTISAQEVGATENPPYRSSFSFNDFPASSVVLPINRLRKGRVAFNYRYYNNKLQKTEVTGDFTCPICSVKCASFKGLECHMPSTHDLFNFEFWVNEKYPAVNVSLKSEVTFTETNKGDPNARLEPYPFSSMKSSRRKQKTPARNPRPRPIKTDDAADSVKSEKSQIPPGGAESSSQTVPPGMGPADLQMMNMWNSFMKKHRVITGGCIACGCEAFSKLHGPFLVRNLDLLWCWKKYIWTLKIYGRLDAQTLNNCMVLFEQLAN</sequence>
<accession>A0A8X7UZU9</accession>
<dbReference type="Pfam" id="PF24663">
    <property type="entry name" value="DUF7651"/>
    <property type="match status" value="2"/>
</dbReference>
<protein>
    <recommendedName>
        <fullName evidence="8">C2H2-type domain-containing protein</fullName>
    </recommendedName>
</protein>
<evidence type="ECO:0000256" key="3">
    <source>
        <dbReference type="ARBA" id="ARBA00022771"/>
    </source>
</evidence>
<comment type="similarity">
    <text evidence="1">Belongs to the VEFS (VRN2-EMF2-FIS2-SU(Z)12) family.</text>
</comment>
<feature type="domain" description="C2H2-type" evidence="8">
    <location>
        <begin position="308"/>
        <end position="331"/>
    </location>
</feature>
<name>A0A8X7UZU9_BRACI</name>
<dbReference type="PANTHER" id="PTHR22597:SF19">
    <property type="entry name" value="POLYCOMB PROTEIN VEFS-BOX DOMAIN-CONTAINING PROTEIN"/>
    <property type="match status" value="1"/>
</dbReference>
<feature type="region of interest" description="Disordered" evidence="7">
    <location>
        <begin position="824"/>
        <end position="893"/>
    </location>
</feature>
<dbReference type="SMART" id="SM00355">
    <property type="entry name" value="ZnF_C2H2"/>
    <property type="match status" value="2"/>
</dbReference>
<dbReference type="InterPro" id="IPR013087">
    <property type="entry name" value="Znf_C2H2_type"/>
</dbReference>
<dbReference type="GO" id="GO:0005634">
    <property type="term" value="C:nucleus"/>
    <property type="evidence" value="ECO:0007669"/>
    <property type="project" value="TreeGrafter"/>
</dbReference>
<dbReference type="InterPro" id="IPR057540">
    <property type="entry name" value="Znf_SUZ12"/>
</dbReference>
<evidence type="ECO:0000313" key="9">
    <source>
        <dbReference type="EMBL" id="KAG2296894.1"/>
    </source>
</evidence>
<evidence type="ECO:0000256" key="1">
    <source>
        <dbReference type="ARBA" id="ARBA00007416"/>
    </source>
</evidence>
<keyword evidence="6" id="KW-0804">Transcription</keyword>
<evidence type="ECO:0000256" key="2">
    <source>
        <dbReference type="ARBA" id="ARBA00022723"/>
    </source>
</evidence>
<organism evidence="9 10">
    <name type="scientific">Brassica carinata</name>
    <name type="common">Ethiopian mustard</name>
    <name type="synonym">Abyssinian cabbage</name>
    <dbReference type="NCBI Taxonomy" id="52824"/>
    <lineage>
        <taxon>Eukaryota</taxon>
        <taxon>Viridiplantae</taxon>
        <taxon>Streptophyta</taxon>
        <taxon>Embryophyta</taxon>
        <taxon>Tracheophyta</taxon>
        <taxon>Spermatophyta</taxon>
        <taxon>Magnoliopsida</taxon>
        <taxon>eudicotyledons</taxon>
        <taxon>Gunneridae</taxon>
        <taxon>Pentapetalae</taxon>
        <taxon>rosids</taxon>
        <taxon>malvids</taxon>
        <taxon>Brassicales</taxon>
        <taxon>Brassicaceae</taxon>
        <taxon>Brassiceae</taxon>
        <taxon>Brassica</taxon>
    </lineage>
</organism>
<dbReference type="EMBL" id="JAAMPC010000009">
    <property type="protein sequence ID" value="KAG2296894.1"/>
    <property type="molecule type" value="Genomic_DNA"/>
</dbReference>
<feature type="compositionally biased region" description="Basic and acidic residues" evidence="7">
    <location>
        <begin position="861"/>
        <end position="874"/>
    </location>
</feature>
<dbReference type="GO" id="GO:0008270">
    <property type="term" value="F:zinc ion binding"/>
    <property type="evidence" value="ECO:0007669"/>
    <property type="project" value="UniProtKB-KW"/>
</dbReference>
<feature type="compositionally biased region" description="Basic and acidic residues" evidence="7">
    <location>
        <begin position="396"/>
        <end position="409"/>
    </location>
</feature>
<dbReference type="InterPro" id="IPR056068">
    <property type="entry name" value="EMF2-like_DUF7651"/>
</dbReference>
<reference evidence="9 10" key="1">
    <citation type="submission" date="2020-02" db="EMBL/GenBank/DDBJ databases">
        <authorList>
            <person name="Ma Q."/>
            <person name="Huang Y."/>
            <person name="Song X."/>
            <person name="Pei D."/>
        </authorList>
    </citation>
    <scope>NUCLEOTIDE SEQUENCE [LARGE SCALE GENOMIC DNA]</scope>
    <source>
        <strain evidence="9">Sxm20200214</strain>
        <tissue evidence="9">Leaf</tissue>
    </source>
</reference>
<keyword evidence="3" id="KW-0863">Zinc-finger</keyword>
<keyword evidence="10" id="KW-1185">Reference proteome</keyword>
<evidence type="ECO:0000256" key="5">
    <source>
        <dbReference type="ARBA" id="ARBA00023015"/>
    </source>
</evidence>
<gene>
    <name evidence="9" type="ORF">Bca52824_043563</name>
</gene>
<evidence type="ECO:0000256" key="6">
    <source>
        <dbReference type="ARBA" id="ARBA00023163"/>
    </source>
</evidence>
<proteinExistence type="inferred from homology"/>
<dbReference type="Proteomes" id="UP000886595">
    <property type="component" value="Unassembled WGS sequence"/>
</dbReference>
<dbReference type="PANTHER" id="PTHR22597">
    <property type="entry name" value="POLYCOMB GROUP PROTEIN"/>
    <property type="match status" value="1"/>
</dbReference>
<dbReference type="CDD" id="cd21553">
    <property type="entry name" value="VEFS-box_EMF2-like"/>
    <property type="match status" value="1"/>
</dbReference>
<feature type="compositionally biased region" description="Basic residues" evidence="7">
    <location>
        <begin position="379"/>
        <end position="395"/>
    </location>
</feature>
<dbReference type="Pfam" id="PF09733">
    <property type="entry name" value="VEFS-Box"/>
    <property type="match status" value="2"/>
</dbReference>
<feature type="compositionally biased region" description="Basic residues" evidence="7">
    <location>
        <begin position="844"/>
        <end position="860"/>
    </location>
</feature>
<dbReference type="InterPro" id="IPR019135">
    <property type="entry name" value="Polycomb_protein_VEFS-Box"/>
</dbReference>
<keyword evidence="5" id="KW-0805">Transcription regulation</keyword>
<evidence type="ECO:0000313" key="10">
    <source>
        <dbReference type="Proteomes" id="UP000886595"/>
    </source>
</evidence>
<keyword evidence="4" id="KW-0862">Zinc</keyword>
<dbReference type="GO" id="GO:0031490">
    <property type="term" value="F:chromatin DNA binding"/>
    <property type="evidence" value="ECO:0007669"/>
    <property type="project" value="TreeGrafter"/>
</dbReference>
<feature type="region of interest" description="Disordered" evidence="7">
    <location>
        <begin position="359"/>
        <end position="429"/>
    </location>
</feature>
<evidence type="ECO:0000256" key="4">
    <source>
        <dbReference type="ARBA" id="ARBA00022833"/>
    </source>
</evidence>
<keyword evidence="2" id="KW-0479">Metal-binding</keyword>
<feature type="domain" description="C2H2-type" evidence="8">
    <location>
        <begin position="773"/>
        <end position="796"/>
    </location>
</feature>
<dbReference type="OrthoDB" id="166746at2759"/>
<dbReference type="AlphaFoldDB" id="A0A8X7UZU9"/>
<evidence type="ECO:0000256" key="7">
    <source>
        <dbReference type="SAM" id="MobiDB-lite"/>
    </source>
</evidence>
<evidence type="ECO:0000259" key="8">
    <source>
        <dbReference type="SMART" id="SM00355"/>
    </source>
</evidence>
<comment type="caution">
    <text evidence="9">The sequence shown here is derived from an EMBL/GenBank/DDBJ whole genome shotgun (WGS) entry which is preliminary data.</text>
</comment>